<protein>
    <submittedName>
        <fullName evidence="3">Uncharacterized protein</fullName>
    </submittedName>
</protein>
<keyword evidence="2" id="KW-0812">Transmembrane</keyword>
<evidence type="ECO:0000256" key="2">
    <source>
        <dbReference type="SAM" id="Phobius"/>
    </source>
</evidence>
<gene>
    <name evidence="3" type="ORF">PCON_10961</name>
</gene>
<feature type="compositionally biased region" description="Acidic residues" evidence="1">
    <location>
        <begin position="198"/>
        <end position="225"/>
    </location>
</feature>
<name>U4LH67_PYROM</name>
<evidence type="ECO:0000313" key="4">
    <source>
        <dbReference type="Proteomes" id="UP000018144"/>
    </source>
</evidence>
<accession>U4LH67</accession>
<dbReference type="Proteomes" id="UP000018144">
    <property type="component" value="Unassembled WGS sequence"/>
</dbReference>
<sequence>MTSKSSAPLIPPTSEKRAFSKTSPQDSTSTTASTMLIIEAVVSRAKYYLEYYIPQKKREEKLHELYKFALAKPYFASYAATFLFFAFIPILGFTIFVISLAVILAATAAFWLGVALTVVAGFLMVSATLATFTYAYLVALFTAGQWARATFLQSKQGSENSGEVGKPEPEPEVKPEIKEEPVSAVPENEQPEVQPVETSEEEEEEEEDEEDEGEEEDEDEEEENAYQDPETPRSREGEGFEEVKRDELHDAGRELTESEKMRRDIEKSLR</sequence>
<dbReference type="Pfam" id="PF16015">
    <property type="entry name" value="Promethin"/>
    <property type="match status" value="1"/>
</dbReference>
<feature type="transmembrane region" description="Helical" evidence="2">
    <location>
        <begin position="75"/>
        <end position="104"/>
    </location>
</feature>
<keyword evidence="4" id="KW-1185">Reference proteome</keyword>
<proteinExistence type="predicted"/>
<feature type="compositionally biased region" description="Basic and acidic residues" evidence="1">
    <location>
        <begin position="230"/>
        <end position="270"/>
    </location>
</feature>
<dbReference type="OrthoDB" id="10428825at2759"/>
<organism evidence="3 4">
    <name type="scientific">Pyronema omphalodes (strain CBS 100304)</name>
    <name type="common">Pyronema confluens</name>
    <dbReference type="NCBI Taxonomy" id="1076935"/>
    <lineage>
        <taxon>Eukaryota</taxon>
        <taxon>Fungi</taxon>
        <taxon>Dikarya</taxon>
        <taxon>Ascomycota</taxon>
        <taxon>Pezizomycotina</taxon>
        <taxon>Pezizomycetes</taxon>
        <taxon>Pezizales</taxon>
        <taxon>Pyronemataceae</taxon>
        <taxon>Pyronema</taxon>
    </lineage>
</organism>
<feature type="compositionally biased region" description="Low complexity" evidence="1">
    <location>
        <begin position="185"/>
        <end position="197"/>
    </location>
</feature>
<dbReference type="EMBL" id="HF935612">
    <property type="protein sequence ID" value="CCX11367.1"/>
    <property type="molecule type" value="Genomic_DNA"/>
</dbReference>
<reference evidence="3 4" key="1">
    <citation type="journal article" date="2013" name="PLoS Genet.">
        <title>The genome and development-dependent transcriptomes of Pyronema confluens: a window into fungal evolution.</title>
        <authorList>
            <person name="Traeger S."/>
            <person name="Altegoer F."/>
            <person name="Freitag M."/>
            <person name="Gabaldon T."/>
            <person name="Kempken F."/>
            <person name="Kumar A."/>
            <person name="Marcet-Houben M."/>
            <person name="Poggeler S."/>
            <person name="Stajich J.E."/>
            <person name="Nowrousian M."/>
        </authorList>
    </citation>
    <scope>NUCLEOTIDE SEQUENCE [LARGE SCALE GENOMIC DNA]</scope>
    <source>
        <strain evidence="4">CBS 100304</strain>
        <tissue evidence="3">Vegetative mycelium</tissue>
    </source>
</reference>
<keyword evidence="2" id="KW-0472">Membrane</keyword>
<feature type="transmembrane region" description="Helical" evidence="2">
    <location>
        <begin position="110"/>
        <end position="138"/>
    </location>
</feature>
<keyword evidence="2" id="KW-1133">Transmembrane helix</keyword>
<evidence type="ECO:0000256" key="1">
    <source>
        <dbReference type="SAM" id="MobiDB-lite"/>
    </source>
</evidence>
<evidence type="ECO:0000313" key="3">
    <source>
        <dbReference type="EMBL" id="CCX11367.1"/>
    </source>
</evidence>
<feature type="region of interest" description="Disordered" evidence="1">
    <location>
        <begin position="157"/>
        <end position="270"/>
    </location>
</feature>
<feature type="region of interest" description="Disordered" evidence="1">
    <location>
        <begin position="1"/>
        <end position="28"/>
    </location>
</feature>
<dbReference type="AlphaFoldDB" id="U4LH67"/>
<feature type="compositionally biased region" description="Basic and acidic residues" evidence="1">
    <location>
        <begin position="165"/>
        <end position="181"/>
    </location>
</feature>